<dbReference type="SUPFAM" id="SSF47175">
    <property type="entry name" value="Cytochromes"/>
    <property type="match status" value="1"/>
</dbReference>
<dbReference type="EMBL" id="JBHRYJ010000001">
    <property type="protein sequence ID" value="MFC3673922.1"/>
    <property type="molecule type" value="Genomic_DNA"/>
</dbReference>
<dbReference type="PROSITE" id="PS51009">
    <property type="entry name" value="CYTCII"/>
    <property type="match status" value="1"/>
</dbReference>
<feature type="signal peptide" evidence="6">
    <location>
        <begin position="1"/>
        <end position="26"/>
    </location>
</feature>
<keyword evidence="8" id="KW-1185">Reference proteome</keyword>
<dbReference type="RefSeq" id="WP_379719915.1">
    <property type="nucleotide sequence ID" value="NZ_JBHRYJ010000001.1"/>
</dbReference>
<dbReference type="PRINTS" id="PR00608">
    <property type="entry name" value="CYTCHROMECII"/>
</dbReference>
<evidence type="ECO:0000256" key="1">
    <source>
        <dbReference type="ARBA" id="ARBA00022448"/>
    </source>
</evidence>
<keyword evidence="3" id="KW-0479">Metal-binding</keyword>
<dbReference type="PIRSF" id="PIRSF000027">
    <property type="entry name" value="Cytc_c_prime"/>
    <property type="match status" value="1"/>
</dbReference>
<accession>A0ABV7VA07</accession>
<comment type="caution">
    <text evidence="7">The sequence shown here is derived from an EMBL/GenBank/DDBJ whole genome shotgun (WGS) entry which is preliminary data.</text>
</comment>
<dbReference type="InterPro" id="IPR002321">
    <property type="entry name" value="Cyt_c_II"/>
</dbReference>
<dbReference type="InterPro" id="IPR012127">
    <property type="entry name" value="Cyt_c_prime"/>
</dbReference>
<keyword evidence="4" id="KW-0249">Electron transport</keyword>
<keyword evidence="6" id="KW-0732">Signal</keyword>
<dbReference type="InterPro" id="IPR010980">
    <property type="entry name" value="Cyt_c/b562"/>
</dbReference>
<dbReference type="Pfam" id="PF01322">
    <property type="entry name" value="Cytochrom_C_2"/>
    <property type="match status" value="1"/>
</dbReference>
<evidence type="ECO:0000256" key="4">
    <source>
        <dbReference type="ARBA" id="ARBA00022982"/>
    </source>
</evidence>
<feature type="chain" id="PRO_5047184919" evidence="6">
    <location>
        <begin position="27"/>
        <end position="148"/>
    </location>
</feature>
<organism evidence="7 8">
    <name type="scientific">Ferrovibrio xuzhouensis</name>
    <dbReference type="NCBI Taxonomy" id="1576914"/>
    <lineage>
        <taxon>Bacteria</taxon>
        <taxon>Pseudomonadati</taxon>
        <taxon>Pseudomonadota</taxon>
        <taxon>Alphaproteobacteria</taxon>
        <taxon>Rhodospirillales</taxon>
        <taxon>Rhodospirillaceae</taxon>
        <taxon>Ferrovibrio</taxon>
    </lineage>
</organism>
<reference evidence="8" key="1">
    <citation type="journal article" date="2019" name="Int. J. Syst. Evol. Microbiol.">
        <title>The Global Catalogue of Microorganisms (GCM) 10K type strain sequencing project: providing services to taxonomists for standard genome sequencing and annotation.</title>
        <authorList>
            <consortium name="The Broad Institute Genomics Platform"/>
            <consortium name="The Broad Institute Genome Sequencing Center for Infectious Disease"/>
            <person name="Wu L."/>
            <person name="Ma J."/>
        </authorList>
    </citation>
    <scope>NUCLEOTIDE SEQUENCE [LARGE SCALE GENOMIC DNA]</scope>
    <source>
        <strain evidence="8">KCTC 42182</strain>
    </source>
</reference>
<dbReference type="InterPro" id="IPR015984">
    <property type="entry name" value="Cyt_c_prime_subgr"/>
</dbReference>
<keyword evidence="2" id="KW-0349">Heme</keyword>
<dbReference type="Proteomes" id="UP001595711">
    <property type="component" value="Unassembled WGS sequence"/>
</dbReference>
<sequence length="148" mass="15230">MTKWHMAVLALAVGLTAVSVGGYAVAQADVIKERKEGFKGNKDAAAAIKKVVEAGGPAADVVAPAQKIADWATKIPAHFPKGSDTGDTKAKPDIWAKWDDFTKAANNNHEAALKLAAAGQSGDMGAVKAAFGALGATCGACHKQFKEE</sequence>
<keyword evidence="5" id="KW-0408">Iron</keyword>
<evidence type="ECO:0000313" key="8">
    <source>
        <dbReference type="Proteomes" id="UP001595711"/>
    </source>
</evidence>
<dbReference type="Gene3D" id="1.20.120.10">
    <property type="entry name" value="Cytochrome c/b562"/>
    <property type="match status" value="1"/>
</dbReference>
<evidence type="ECO:0000256" key="6">
    <source>
        <dbReference type="SAM" id="SignalP"/>
    </source>
</evidence>
<evidence type="ECO:0000256" key="2">
    <source>
        <dbReference type="ARBA" id="ARBA00022617"/>
    </source>
</evidence>
<name>A0ABV7VA07_9PROT</name>
<keyword evidence="1" id="KW-0813">Transport</keyword>
<evidence type="ECO:0000313" key="7">
    <source>
        <dbReference type="EMBL" id="MFC3673922.1"/>
    </source>
</evidence>
<evidence type="ECO:0000256" key="3">
    <source>
        <dbReference type="ARBA" id="ARBA00022723"/>
    </source>
</evidence>
<proteinExistence type="predicted"/>
<evidence type="ECO:0000256" key="5">
    <source>
        <dbReference type="ARBA" id="ARBA00023004"/>
    </source>
</evidence>
<gene>
    <name evidence="7" type="ORF">ACFOOQ_00095</name>
</gene>
<protein>
    <submittedName>
        <fullName evidence="7">C-type cytochrome</fullName>
    </submittedName>
</protein>